<reference evidence="3 4" key="1">
    <citation type="submission" date="2019-07" db="EMBL/GenBank/DDBJ databases">
        <title>Draft genome assembly of a fouling barnacle, Amphibalanus amphitrite (Darwin, 1854): The first reference genome for Thecostraca.</title>
        <authorList>
            <person name="Kim W."/>
        </authorList>
    </citation>
    <scope>NUCLEOTIDE SEQUENCE [LARGE SCALE GENOMIC DNA]</scope>
    <source>
        <strain evidence="3">SNU_AA5</strain>
        <tissue evidence="3">Soma without cirri and trophi</tissue>
    </source>
</reference>
<dbReference type="InterPro" id="IPR036034">
    <property type="entry name" value="PDZ_sf"/>
</dbReference>
<protein>
    <recommendedName>
        <fullName evidence="2">PDZ domain-containing protein</fullName>
    </recommendedName>
</protein>
<evidence type="ECO:0000259" key="2">
    <source>
        <dbReference type="PROSITE" id="PS50106"/>
    </source>
</evidence>
<feature type="region of interest" description="Disordered" evidence="1">
    <location>
        <begin position="80"/>
        <end position="105"/>
    </location>
</feature>
<dbReference type="AlphaFoldDB" id="A0A6A4V0Z8"/>
<keyword evidence="4" id="KW-1185">Reference proteome</keyword>
<gene>
    <name evidence="3" type="ORF">FJT64_013225</name>
</gene>
<comment type="caution">
    <text evidence="3">The sequence shown here is derived from an EMBL/GenBank/DDBJ whole genome shotgun (WGS) entry which is preliminary data.</text>
</comment>
<name>A0A6A4V0Z8_AMPAM</name>
<organism evidence="3 4">
    <name type="scientific">Amphibalanus amphitrite</name>
    <name type="common">Striped barnacle</name>
    <name type="synonym">Balanus amphitrite</name>
    <dbReference type="NCBI Taxonomy" id="1232801"/>
    <lineage>
        <taxon>Eukaryota</taxon>
        <taxon>Metazoa</taxon>
        <taxon>Ecdysozoa</taxon>
        <taxon>Arthropoda</taxon>
        <taxon>Crustacea</taxon>
        <taxon>Multicrustacea</taxon>
        <taxon>Cirripedia</taxon>
        <taxon>Thoracica</taxon>
        <taxon>Thoracicalcarea</taxon>
        <taxon>Balanomorpha</taxon>
        <taxon>Balanoidea</taxon>
        <taxon>Balanidae</taxon>
        <taxon>Amphibalaninae</taxon>
        <taxon>Amphibalanus</taxon>
    </lineage>
</organism>
<dbReference type="PROSITE" id="PS50106">
    <property type="entry name" value="PDZ"/>
    <property type="match status" value="1"/>
</dbReference>
<evidence type="ECO:0000313" key="4">
    <source>
        <dbReference type="Proteomes" id="UP000440578"/>
    </source>
</evidence>
<dbReference type="EMBL" id="VIIS01002114">
    <property type="protein sequence ID" value="KAF0288386.1"/>
    <property type="molecule type" value="Genomic_DNA"/>
</dbReference>
<accession>A0A6A4V0Z8</accession>
<evidence type="ECO:0000313" key="3">
    <source>
        <dbReference type="EMBL" id="KAF0288386.1"/>
    </source>
</evidence>
<dbReference type="Proteomes" id="UP000440578">
    <property type="component" value="Unassembled WGS sequence"/>
</dbReference>
<sequence length="212" mass="22786">MTHDSNFPNERGMKVEAVHEGTLAFEAGILPGDRLLSAAGVRFSDLTEDESIQLLRHLDYSALLHALVTADQALIGRLLAGPPAGETHPSCQQDDGPDQLPSHDPAEERAAYSIVVDPPEPPGSDEEAVDNQPGSAGSDEYLASCAAPSDFSVLSPELQQDILHSIAQLDSSCELFRAYFTVLERVADEAAGNSIREELLEFLQIPAKSKKP</sequence>
<dbReference type="OrthoDB" id="410721at2759"/>
<proteinExistence type="predicted"/>
<feature type="region of interest" description="Disordered" evidence="1">
    <location>
        <begin position="117"/>
        <end position="139"/>
    </location>
</feature>
<dbReference type="SUPFAM" id="SSF50156">
    <property type="entry name" value="PDZ domain-like"/>
    <property type="match status" value="1"/>
</dbReference>
<evidence type="ECO:0000256" key="1">
    <source>
        <dbReference type="SAM" id="MobiDB-lite"/>
    </source>
</evidence>
<feature type="domain" description="PDZ" evidence="2">
    <location>
        <begin position="1"/>
        <end position="56"/>
    </location>
</feature>
<dbReference type="Gene3D" id="2.30.42.10">
    <property type="match status" value="1"/>
</dbReference>
<dbReference type="InterPro" id="IPR001478">
    <property type="entry name" value="PDZ"/>
</dbReference>